<sequence length="512" mass="58158">MASIRTSVLDAFEQLQDPKSKIKALGELLDNLNNDQIRFLQAKVSSVDFRSDPVGKLPFELSYQIFKHLEVYQIFQARRVSRRWSQILSSSQVVEPLILTPWFGSSDTSLPTSKRRLQRTLASSEILSPGNGASLQARHIDSYRNGTAFSMAIGKWGTQLRGAHILDHFQFAGSNLAWIGRRMGCIKLKCLISGEELNIFTPKHVEVRQIAISNTTLVAITPSGKCCAWDLSVGIQNMGGQSPKCVETHVKQEQHLVVTGGTVAILHRVNDEMTDITTWNIKGHQSHQFRLESNQGAFPEMYTYYAVITLNEKSVIFFERVYDASHYVRFTRMNLRGQIQSSGYMEHPNIQGYSMRSENATPVSRTGCVTLWSYAGSRQMLDAQQTKANAWEIIRVVYDTNTDRLELQRHTVEHSIRTRLEEGDFLWWKDVAYLGNPAGGPLELEVLNLEASVCKKADMSASAIIPRSLQHEMTYEDHRWRDSCQSFHEQTNFLLGNESFLISVRYVRSQLT</sequence>
<gene>
    <name evidence="2" type="ORF">IMSHALPRED_009733</name>
</gene>
<dbReference type="Gene3D" id="1.20.1280.50">
    <property type="match status" value="1"/>
</dbReference>
<dbReference type="AlphaFoldDB" id="A0A8H3G0T7"/>
<dbReference type="Proteomes" id="UP000664534">
    <property type="component" value="Unassembled WGS sequence"/>
</dbReference>
<comment type="caution">
    <text evidence="2">The sequence shown here is derived from an EMBL/GenBank/DDBJ whole genome shotgun (WGS) entry which is preliminary data.</text>
</comment>
<dbReference type="OrthoDB" id="5295250at2759"/>
<evidence type="ECO:0000313" key="2">
    <source>
        <dbReference type="EMBL" id="CAF9934512.1"/>
    </source>
</evidence>
<proteinExistence type="predicted"/>
<dbReference type="InterPro" id="IPR001810">
    <property type="entry name" value="F-box_dom"/>
</dbReference>
<reference evidence="2" key="1">
    <citation type="submission" date="2021-03" db="EMBL/GenBank/DDBJ databases">
        <authorList>
            <person name="Tagirdzhanova G."/>
        </authorList>
    </citation>
    <scope>NUCLEOTIDE SEQUENCE</scope>
</reference>
<evidence type="ECO:0000259" key="1">
    <source>
        <dbReference type="PROSITE" id="PS50181"/>
    </source>
</evidence>
<dbReference type="InterPro" id="IPR036047">
    <property type="entry name" value="F-box-like_dom_sf"/>
</dbReference>
<dbReference type="PROSITE" id="PS50181">
    <property type="entry name" value="FBOX"/>
    <property type="match status" value="1"/>
</dbReference>
<dbReference type="CDD" id="cd09917">
    <property type="entry name" value="F-box_SF"/>
    <property type="match status" value="1"/>
</dbReference>
<dbReference type="SUPFAM" id="SSF81383">
    <property type="entry name" value="F-box domain"/>
    <property type="match status" value="1"/>
</dbReference>
<dbReference type="SMART" id="SM00256">
    <property type="entry name" value="FBOX"/>
    <property type="match status" value="1"/>
</dbReference>
<accession>A0A8H3G0T7</accession>
<protein>
    <recommendedName>
        <fullName evidence="1">F-box domain-containing protein</fullName>
    </recommendedName>
</protein>
<feature type="domain" description="F-box" evidence="1">
    <location>
        <begin position="51"/>
        <end position="97"/>
    </location>
</feature>
<evidence type="ECO:0000313" key="3">
    <source>
        <dbReference type="Proteomes" id="UP000664534"/>
    </source>
</evidence>
<name>A0A8H3G0T7_9LECA</name>
<organism evidence="2 3">
    <name type="scientific">Imshaugia aleurites</name>
    <dbReference type="NCBI Taxonomy" id="172621"/>
    <lineage>
        <taxon>Eukaryota</taxon>
        <taxon>Fungi</taxon>
        <taxon>Dikarya</taxon>
        <taxon>Ascomycota</taxon>
        <taxon>Pezizomycotina</taxon>
        <taxon>Lecanoromycetes</taxon>
        <taxon>OSLEUM clade</taxon>
        <taxon>Lecanoromycetidae</taxon>
        <taxon>Lecanorales</taxon>
        <taxon>Lecanorineae</taxon>
        <taxon>Parmeliaceae</taxon>
        <taxon>Imshaugia</taxon>
    </lineage>
</organism>
<keyword evidence="3" id="KW-1185">Reference proteome</keyword>
<dbReference type="EMBL" id="CAJPDT010000077">
    <property type="protein sequence ID" value="CAF9934512.1"/>
    <property type="molecule type" value="Genomic_DNA"/>
</dbReference>
<dbReference type="Pfam" id="PF12937">
    <property type="entry name" value="F-box-like"/>
    <property type="match status" value="1"/>
</dbReference>